<sequence length="336" mass="39029">MELFLHIGPDKTGTTTIQKFLEENRETLAERGYLVPKCPGLKRHYKLYLYGFDDDKTVKEPSWKNRASSPEAFRREFLQQFTEEVCGSGLDRVVLSDEGLYRLSEEEIGRLQTLFEGLFDRVHVVLYLRRQDDHVISRYQQVIKTGASTQTFSEYLKGPHPYYFYGEIMERWARRFDRENMRPRIFHRDRMVGGDLIEDFLACIGVEDREGFTPVQSQNVGLDAACTEFLRLYKIAYKERTGRDLHPLSQNMTLIGFLERNSTGGKLALPPAWRERFMQRWEQSNAGVARSYFDRPEGDLFPPAKSVPKPVVIAAEPLSVARAVELFLLAWQEDLP</sequence>
<dbReference type="AlphaFoldDB" id="A0A8J3H7S5"/>
<keyword evidence="2" id="KW-1185">Reference proteome</keyword>
<dbReference type="SUPFAM" id="SSF52540">
    <property type="entry name" value="P-loop containing nucleoside triphosphate hydrolases"/>
    <property type="match status" value="1"/>
</dbReference>
<evidence type="ECO:0000313" key="2">
    <source>
        <dbReference type="Proteomes" id="UP000611500"/>
    </source>
</evidence>
<organism evidence="1 2">
    <name type="scientific">Pseudodonghicola xiamenensis</name>
    <dbReference type="NCBI Taxonomy" id="337702"/>
    <lineage>
        <taxon>Bacteria</taxon>
        <taxon>Pseudomonadati</taxon>
        <taxon>Pseudomonadota</taxon>
        <taxon>Alphaproteobacteria</taxon>
        <taxon>Rhodobacterales</taxon>
        <taxon>Paracoccaceae</taxon>
        <taxon>Pseudodonghicola</taxon>
    </lineage>
</organism>
<reference evidence="1" key="2">
    <citation type="submission" date="2020-09" db="EMBL/GenBank/DDBJ databases">
        <authorList>
            <person name="Sun Q."/>
            <person name="Zhou Y."/>
        </authorList>
    </citation>
    <scope>NUCLEOTIDE SEQUENCE</scope>
    <source>
        <strain evidence="1">CGMCC 1.7081</strain>
    </source>
</reference>
<gene>
    <name evidence="1" type="ORF">GCM10010961_32420</name>
</gene>
<dbReference type="Proteomes" id="UP000611500">
    <property type="component" value="Unassembled WGS sequence"/>
</dbReference>
<dbReference type="EMBL" id="BNAP01000019">
    <property type="protein sequence ID" value="GHG97594.1"/>
    <property type="molecule type" value="Genomic_DNA"/>
</dbReference>
<evidence type="ECO:0000313" key="1">
    <source>
        <dbReference type="EMBL" id="GHG97594.1"/>
    </source>
</evidence>
<dbReference type="RefSeq" id="WP_028094966.1">
    <property type="nucleotide sequence ID" value="NZ_BNAP01000019.1"/>
</dbReference>
<dbReference type="Gene3D" id="3.40.50.300">
    <property type="entry name" value="P-loop containing nucleotide triphosphate hydrolases"/>
    <property type="match status" value="1"/>
</dbReference>
<name>A0A8J3H7S5_9RHOB</name>
<dbReference type="InterPro" id="IPR027417">
    <property type="entry name" value="P-loop_NTPase"/>
</dbReference>
<comment type="caution">
    <text evidence="1">The sequence shown here is derived from an EMBL/GenBank/DDBJ whole genome shotgun (WGS) entry which is preliminary data.</text>
</comment>
<reference evidence="1" key="1">
    <citation type="journal article" date="2014" name="Int. J. Syst. Evol. Microbiol.">
        <title>Complete genome sequence of Corynebacterium casei LMG S-19264T (=DSM 44701T), isolated from a smear-ripened cheese.</title>
        <authorList>
            <consortium name="US DOE Joint Genome Institute (JGI-PGF)"/>
            <person name="Walter F."/>
            <person name="Albersmeier A."/>
            <person name="Kalinowski J."/>
            <person name="Ruckert C."/>
        </authorList>
    </citation>
    <scope>NUCLEOTIDE SEQUENCE</scope>
    <source>
        <strain evidence="1">CGMCC 1.7081</strain>
    </source>
</reference>
<evidence type="ECO:0008006" key="3">
    <source>
        <dbReference type="Google" id="ProtNLM"/>
    </source>
</evidence>
<accession>A0A8J3H7S5</accession>
<proteinExistence type="predicted"/>
<protein>
    <recommendedName>
        <fullName evidence="3">Sulfotransferase family protein</fullName>
    </recommendedName>
</protein>